<protein>
    <submittedName>
        <fullName evidence="1">Uncharacterized protein</fullName>
    </submittedName>
</protein>
<reference evidence="2" key="1">
    <citation type="submission" date="2017-02" db="EMBL/GenBank/DDBJ databases">
        <authorList>
            <person name="Tafer H."/>
            <person name="Lopandic K."/>
        </authorList>
    </citation>
    <scope>NUCLEOTIDE SEQUENCE [LARGE SCALE GENOMIC DNA]</scope>
    <source>
        <strain evidence="2">CBS 366.77</strain>
    </source>
</reference>
<name>A0A3A2ZAL9_9EURO</name>
<dbReference type="STRING" id="2070753.A0A3A2ZAL9"/>
<dbReference type="OrthoDB" id="4177740at2759"/>
<gene>
    <name evidence="1" type="ORF">PHISCL_09326</name>
</gene>
<sequence length="286" mass="32686">MSRVVESPAHRQVRATLTNLARKANSLRVDEFDLQQLKELDIHLDGITLDETSPHRPSYFAPYPGHSVPEPNDDDLGGAYNGLDDETKYSLARPADRAYVMDIHLSSYISYYDLHAQGERAPWISKCVGESAFTNSGLYKYEQPEFGCCHIAELNDPDYPHVKAIVYNNLVATDPTILYGELLPILRIMLTQLRRQKFMHQMVTPVLVFSLMGLQTRVIEAFFDTHQLVLRPIKLYDFSHGNRNAFKTFAEWYIGKPIEIKPRPPDTHAGFDAFCRQLVLGDNMVR</sequence>
<keyword evidence="2" id="KW-1185">Reference proteome</keyword>
<organism evidence="1 2">
    <name type="scientific">Aspergillus sclerotialis</name>
    <dbReference type="NCBI Taxonomy" id="2070753"/>
    <lineage>
        <taxon>Eukaryota</taxon>
        <taxon>Fungi</taxon>
        <taxon>Dikarya</taxon>
        <taxon>Ascomycota</taxon>
        <taxon>Pezizomycotina</taxon>
        <taxon>Eurotiomycetes</taxon>
        <taxon>Eurotiomycetidae</taxon>
        <taxon>Eurotiales</taxon>
        <taxon>Aspergillaceae</taxon>
        <taxon>Aspergillus</taxon>
        <taxon>Aspergillus subgen. Polypaecilum</taxon>
    </lineage>
</organism>
<dbReference type="AlphaFoldDB" id="A0A3A2ZAL9"/>
<dbReference type="EMBL" id="MVGC01000574">
    <property type="protein sequence ID" value="RJE18337.1"/>
    <property type="molecule type" value="Genomic_DNA"/>
</dbReference>
<comment type="caution">
    <text evidence="1">The sequence shown here is derived from an EMBL/GenBank/DDBJ whole genome shotgun (WGS) entry which is preliminary data.</text>
</comment>
<evidence type="ECO:0000313" key="2">
    <source>
        <dbReference type="Proteomes" id="UP000266188"/>
    </source>
</evidence>
<evidence type="ECO:0000313" key="1">
    <source>
        <dbReference type="EMBL" id="RJE18337.1"/>
    </source>
</evidence>
<accession>A0A3A2ZAL9</accession>
<dbReference type="Proteomes" id="UP000266188">
    <property type="component" value="Unassembled WGS sequence"/>
</dbReference>
<proteinExistence type="predicted"/>